<dbReference type="Gene3D" id="3.40.710.10">
    <property type="entry name" value="DD-peptidase/beta-lactamase superfamily"/>
    <property type="match status" value="1"/>
</dbReference>
<dbReference type="InterPro" id="IPR001466">
    <property type="entry name" value="Beta-lactam-related"/>
</dbReference>
<dbReference type="InterPro" id="IPR012338">
    <property type="entry name" value="Beta-lactam/transpept-like"/>
</dbReference>
<dbReference type="EC" id="3.1.1.103" evidence="2"/>
<dbReference type="GO" id="GO:0016787">
    <property type="term" value="F:hydrolase activity"/>
    <property type="evidence" value="ECO:0007669"/>
    <property type="project" value="UniProtKB-KW"/>
</dbReference>
<protein>
    <submittedName>
        <fullName evidence="2">Serine hydrolase domain-containing protein</fullName>
        <ecNumber evidence="2">3.1.1.103</ecNumber>
    </submittedName>
</protein>
<dbReference type="EMBL" id="CP157960">
    <property type="protein sequence ID" value="XBT93262.1"/>
    <property type="molecule type" value="Genomic_DNA"/>
</dbReference>
<dbReference type="PANTHER" id="PTHR46825:SF9">
    <property type="entry name" value="BETA-LACTAMASE-RELATED DOMAIN-CONTAINING PROTEIN"/>
    <property type="match status" value="1"/>
</dbReference>
<gene>
    <name evidence="2" type="ORF">ABM479_01915</name>
</gene>
<organism evidence="2">
    <name type="scientific">Rhizobium sp. ZPR3</name>
    <dbReference type="NCBI Taxonomy" id="3158967"/>
    <lineage>
        <taxon>Bacteria</taxon>
        <taxon>Pseudomonadati</taxon>
        <taxon>Pseudomonadota</taxon>
        <taxon>Alphaproteobacteria</taxon>
        <taxon>Hyphomicrobiales</taxon>
        <taxon>Rhizobiaceae</taxon>
        <taxon>Rhizobium/Agrobacterium group</taxon>
        <taxon>Rhizobium</taxon>
    </lineage>
</organism>
<evidence type="ECO:0000313" key="2">
    <source>
        <dbReference type="EMBL" id="XBT93262.1"/>
    </source>
</evidence>
<feature type="domain" description="Beta-lactamase-related" evidence="1">
    <location>
        <begin position="20"/>
        <end position="340"/>
    </location>
</feature>
<dbReference type="Pfam" id="PF00144">
    <property type="entry name" value="Beta-lactamase"/>
    <property type="match status" value="1"/>
</dbReference>
<accession>A0AAU7RSS4</accession>
<dbReference type="PANTHER" id="PTHR46825">
    <property type="entry name" value="D-ALANYL-D-ALANINE-CARBOXYPEPTIDASE/ENDOPEPTIDASE AMPH"/>
    <property type="match status" value="1"/>
</dbReference>
<evidence type="ECO:0000259" key="1">
    <source>
        <dbReference type="Pfam" id="PF00144"/>
    </source>
</evidence>
<sequence>MGKFDSRVDSVFADIDVHSDPGAALLVIDHGEILCCRCYGLADLDTGRPITTDTSFYLASLSKQFTGMAIMLLAEQGKLDFNDRLHAYLPQLPAWGADITIRHLLHHTSGLPHYIQFFSSSEQISEFTRDLTDVTNTAVLERTTGLAAPEFPPGTQYAYSGVGYTLLALIVGIVSGQSFADFLKAEVFDPLGMKHTVVYDESRPFRHRLAHGYWKEQGQFERCDYPMLTAGDGGLFSTLDDLFLWDQALNTERLVSKAMLERAFTSGATSGGTAVGYGFGWITNVFPYLSAAERKQLDLLGGADLRHVVHGGSWSTYYNYIIRLLDSQRTIIVLSNRGPIAPASAPRGHMGFDGPRVRAHRVAEIVFGD</sequence>
<dbReference type="AlphaFoldDB" id="A0AAU7RSS4"/>
<keyword evidence="2" id="KW-0378">Hydrolase</keyword>
<dbReference type="InterPro" id="IPR050491">
    <property type="entry name" value="AmpC-like"/>
</dbReference>
<dbReference type="RefSeq" id="WP_349957571.1">
    <property type="nucleotide sequence ID" value="NZ_CP157960.1"/>
</dbReference>
<dbReference type="SUPFAM" id="SSF56601">
    <property type="entry name" value="beta-lactamase/transpeptidase-like"/>
    <property type="match status" value="1"/>
</dbReference>
<proteinExistence type="predicted"/>
<reference evidence="2" key="1">
    <citation type="submission" date="2024-06" db="EMBL/GenBank/DDBJ databases">
        <authorList>
            <person name="Li T."/>
            <person name="Gao R."/>
        </authorList>
    </citation>
    <scope>NUCLEOTIDE SEQUENCE</scope>
    <source>
        <strain evidence="2">ZPR3</strain>
    </source>
</reference>
<name>A0AAU7RSS4_9HYPH</name>